<reference evidence="4" key="2">
    <citation type="submission" date="2015-01" db="EMBL/GenBank/DDBJ databases">
        <title>Evolutionary Origins and Diversification of the Mycorrhizal Mutualists.</title>
        <authorList>
            <consortium name="DOE Joint Genome Institute"/>
            <consortium name="Mycorrhizal Genomics Consortium"/>
            <person name="Kohler A."/>
            <person name="Kuo A."/>
            <person name="Nagy L.G."/>
            <person name="Floudas D."/>
            <person name="Copeland A."/>
            <person name="Barry K.W."/>
            <person name="Cichocki N."/>
            <person name="Veneault-Fourrey C."/>
            <person name="LaButti K."/>
            <person name="Lindquist E.A."/>
            <person name="Lipzen A."/>
            <person name="Lundell T."/>
            <person name="Morin E."/>
            <person name="Murat C."/>
            <person name="Riley R."/>
            <person name="Ohm R."/>
            <person name="Sun H."/>
            <person name="Tunlid A."/>
            <person name="Henrissat B."/>
            <person name="Grigoriev I.V."/>
            <person name="Hibbett D.S."/>
            <person name="Martin F."/>
        </authorList>
    </citation>
    <scope>NUCLEOTIDE SEQUENCE [LARGE SCALE GENOMIC DNA]</scope>
    <source>
        <strain evidence="4">Marx 270</strain>
    </source>
</reference>
<feature type="compositionally biased region" description="Polar residues" evidence="1">
    <location>
        <begin position="607"/>
        <end position="619"/>
    </location>
</feature>
<dbReference type="InterPro" id="IPR002225">
    <property type="entry name" value="3Beta_OHSteriod_DH/Estase"/>
</dbReference>
<gene>
    <name evidence="3" type="ORF">M404DRAFT_28136</name>
</gene>
<evidence type="ECO:0000256" key="1">
    <source>
        <dbReference type="SAM" id="MobiDB-lite"/>
    </source>
</evidence>
<dbReference type="InParanoid" id="A0A0C3NMW9"/>
<reference evidence="3 4" key="1">
    <citation type="submission" date="2014-04" db="EMBL/GenBank/DDBJ databases">
        <authorList>
            <consortium name="DOE Joint Genome Institute"/>
            <person name="Kuo A."/>
            <person name="Kohler A."/>
            <person name="Costa M.D."/>
            <person name="Nagy L.G."/>
            <person name="Floudas D."/>
            <person name="Copeland A."/>
            <person name="Barry K.W."/>
            <person name="Cichocki N."/>
            <person name="Veneault-Fourrey C."/>
            <person name="LaButti K."/>
            <person name="Lindquist E.A."/>
            <person name="Lipzen A."/>
            <person name="Lundell T."/>
            <person name="Morin E."/>
            <person name="Murat C."/>
            <person name="Sun H."/>
            <person name="Tunlid A."/>
            <person name="Henrissat B."/>
            <person name="Grigoriev I.V."/>
            <person name="Hibbett D.S."/>
            <person name="Martin F."/>
            <person name="Nordberg H.P."/>
            <person name="Cantor M.N."/>
            <person name="Hua S.X."/>
        </authorList>
    </citation>
    <scope>NUCLEOTIDE SEQUENCE [LARGE SCALE GENOMIC DNA]</scope>
    <source>
        <strain evidence="3 4">Marx 270</strain>
    </source>
</reference>
<dbReference type="GO" id="GO:0006694">
    <property type="term" value="P:steroid biosynthetic process"/>
    <property type="evidence" value="ECO:0007669"/>
    <property type="project" value="InterPro"/>
</dbReference>
<dbReference type="STRING" id="870435.A0A0C3NMW9"/>
<proteinExistence type="predicted"/>
<evidence type="ECO:0000313" key="3">
    <source>
        <dbReference type="EMBL" id="KIO02225.1"/>
    </source>
</evidence>
<dbReference type="HOGENOM" id="CLU_436865_0_0_1"/>
<dbReference type="Pfam" id="PF01073">
    <property type="entry name" value="3Beta_HSD"/>
    <property type="match status" value="1"/>
</dbReference>
<feature type="domain" description="3-beta hydroxysteroid dehydrogenase/isomerase" evidence="2">
    <location>
        <begin position="295"/>
        <end position="376"/>
    </location>
</feature>
<dbReference type="EMBL" id="KN831983">
    <property type="protein sequence ID" value="KIO02225.1"/>
    <property type="molecule type" value="Genomic_DNA"/>
</dbReference>
<protein>
    <recommendedName>
        <fullName evidence="2">3-beta hydroxysteroid dehydrogenase/isomerase domain-containing protein</fullName>
    </recommendedName>
</protein>
<keyword evidence="4" id="KW-1185">Reference proteome</keyword>
<sequence>MALDADRGPHEEKIVIRWRRGVTSADTEHYGSRFHFDVRAFYLQSFYSREVGYLRRTAIAIQETMTNYDRRLRGSATGAVAATIIFDTDRRLCEARTAVRRKRCAMKTTELEHLKSHFGKLDVYNGQLSQYEGRRRRSDLVRINGHVSMEVQKDKRDIYSSNYNGECRRYSIGRAWIGSPTAQTTSSKKEHVNIQRDNYDNCKTSEEKQAQDARSIETRPSGLDGPRFSLFFEAFYLRLCHFREYKFLQSIDDSSSYDTPAVRGRFIGRRTVERLARGDTVSGLDTVQRHSGVSFCRARITDEWNALDILNKSDAMCTVPTTLLRRGTKDLSVYIRANAEGTRAVIDTAIAAGVGGLVYTSSASIVFIGTDVVNVDKSGDSQVISDNNNLFDYTYVGSIASAHRLIGNELVPPPSYSPTTSSEPRLDPEGATAKLNESLHRVLPPICATTEYHHSTRTLGPYGTPPPNAGSILSAHNTPFDPHEPTGFVVRSRADEQVSFVTSGEQIYILEATELFDECERWLSSPKIQDTYTRLRKVVGVRVVVSRVVVGQRSFEATEESRWRRGIGDSCAELNSSGFHFDLREFCLHPRYSREDGRPRRTAIEIQESTTDFEQSTYGHTEGQER</sequence>
<dbReference type="Gene3D" id="3.40.50.720">
    <property type="entry name" value="NAD(P)-binding Rossmann-like Domain"/>
    <property type="match status" value="1"/>
</dbReference>
<dbReference type="GO" id="GO:0016616">
    <property type="term" value="F:oxidoreductase activity, acting on the CH-OH group of donors, NAD or NADP as acceptor"/>
    <property type="evidence" value="ECO:0007669"/>
    <property type="project" value="InterPro"/>
</dbReference>
<feature type="region of interest" description="Disordered" evidence="1">
    <location>
        <begin position="605"/>
        <end position="626"/>
    </location>
</feature>
<dbReference type="AlphaFoldDB" id="A0A0C3NMW9"/>
<evidence type="ECO:0000259" key="2">
    <source>
        <dbReference type="Pfam" id="PF01073"/>
    </source>
</evidence>
<name>A0A0C3NMW9_PISTI</name>
<evidence type="ECO:0000313" key="4">
    <source>
        <dbReference type="Proteomes" id="UP000054217"/>
    </source>
</evidence>
<dbReference type="SUPFAM" id="SSF51735">
    <property type="entry name" value="NAD(P)-binding Rossmann-fold domains"/>
    <property type="match status" value="1"/>
</dbReference>
<dbReference type="OrthoDB" id="10058185at2759"/>
<accession>A0A0C3NMW9</accession>
<dbReference type="Proteomes" id="UP000054217">
    <property type="component" value="Unassembled WGS sequence"/>
</dbReference>
<dbReference type="InterPro" id="IPR036291">
    <property type="entry name" value="NAD(P)-bd_dom_sf"/>
</dbReference>
<organism evidence="3 4">
    <name type="scientific">Pisolithus tinctorius Marx 270</name>
    <dbReference type="NCBI Taxonomy" id="870435"/>
    <lineage>
        <taxon>Eukaryota</taxon>
        <taxon>Fungi</taxon>
        <taxon>Dikarya</taxon>
        <taxon>Basidiomycota</taxon>
        <taxon>Agaricomycotina</taxon>
        <taxon>Agaricomycetes</taxon>
        <taxon>Agaricomycetidae</taxon>
        <taxon>Boletales</taxon>
        <taxon>Sclerodermatineae</taxon>
        <taxon>Pisolithaceae</taxon>
        <taxon>Pisolithus</taxon>
    </lineage>
</organism>